<dbReference type="Proteomes" id="UP000237351">
    <property type="component" value="Chromosome"/>
</dbReference>
<name>A0A1W6N5I8_9PROT</name>
<dbReference type="OrthoDB" id="3638028at2"/>
<dbReference type="Pfam" id="PF04655">
    <property type="entry name" value="APH_6_hur"/>
    <property type="match status" value="1"/>
</dbReference>
<evidence type="ECO:0000313" key="1">
    <source>
        <dbReference type="EMBL" id="ARN85029.1"/>
    </source>
</evidence>
<accession>A0A1W6N5I8</accession>
<dbReference type="STRING" id="1414854.GQ61_06685"/>
<reference evidence="1 2" key="1">
    <citation type="submission" date="2014-06" db="EMBL/GenBank/DDBJ databases">
        <title>The genome of the endonuclear symbiont Nucleicultrix amoebiphila.</title>
        <authorList>
            <person name="Schulz F."/>
            <person name="Horn M."/>
        </authorList>
    </citation>
    <scope>NUCLEOTIDE SEQUENCE [LARGE SCALE GENOMIC DNA]</scope>
    <source>
        <strain evidence="1 2">FS5</strain>
    </source>
</reference>
<dbReference type="GO" id="GO:0019748">
    <property type="term" value="P:secondary metabolic process"/>
    <property type="evidence" value="ECO:0007669"/>
    <property type="project" value="InterPro"/>
</dbReference>
<proteinExistence type="predicted"/>
<protein>
    <recommendedName>
        <fullName evidence="3">Aminoglycoside/hydroxyurea antibiotic resistance kinase</fullName>
    </recommendedName>
</protein>
<sequence length="301" mass="34831">MKNPSNHVNILEKNILALYGNRGKQWLANLPKVILILKEYWQLENIMPVTTMNYNYVVKATHQHHGAVVIKISCDQKTLEEELRALKHFDGDGSIILIDDNPEYQALLLQQAVPGNSLKDLYLKHPEKAMERYVDVMKKLHKKAAPQDLTHFLHINDWFKVLDCSSSNQLPTLLLKKAKYLKDQQIKTMKENLVLHGDLHHDNILLNGHEWLAIDPKGIIGEPEFELAAFDLIRDSEMSDPRTIKPLLFKRITQLSTLAALDESRVRDWVFLRIMLSAAWFVEDKGDPQKMLHLAETFIEY</sequence>
<gene>
    <name evidence="1" type="ORF">GQ61_06685</name>
</gene>
<keyword evidence="2" id="KW-1185">Reference proteome</keyword>
<dbReference type="InterPro" id="IPR011009">
    <property type="entry name" value="Kinase-like_dom_sf"/>
</dbReference>
<dbReference type="InterPro" id="IPR006748">
    <property type="entry name" value="NH2Glyco/OHUrea_AB-resist_kin"/>
</dbReference>
<dbReference type="SUPFAM" id="SSF56112">
    <property type="entry name" value="Protein kinase-like (PK-like)"/>
    <property type="match status" value="1"/>
</dbReference>
<dbReference type="KEGG" id="naf:GQ61_06685"/>
<organism evidence="1 2">
    <name type="scientific">Candidatus Nucleicultrix amoebiphila FS5</name>
    <dbReference type="NCBI Taxonomy" id="1414854"/>
    <lineage>
        <taxon>Bacteria</taxon>
        <taxon>Pseudomonadati</taxon>
        <taxon>Pseudomonadota</taxon>
        <taxon>Alphaproteobacteria</taxon>
        <taxon>Holosporales</taxon>
        <taxon>Candidatus Nucleicultricaceae</taxon>
        <taxon>Candidatus Nucleicultrix</taxon>
    </lineage>
</organism>
<dbReference type="AlphaFoldDB" id="A0A1W6N5I8"/>
<evidence type="ECO:0000313" key="2">
    <source>
        <dbReference type="Proteomes" id="UP000237351"/>
    </source>
</evidence>
<dbReference type="RefSeq" id="WP_085784541.1">
    <property type="nucleotide sequence ID" value="NZ_CP008743.1"/>
</dbReference>
<evidence type="ECO:0008006" key="3">
    <source>
        <dbReference type="Google" id="ProtNLM"/>
    </source>
</evidence>
<dbReference type="Gene3D" id="1.10.510.10">
    <property type="entry name" value="Transferase(Phosphotransferase) domain 1"/>
    <property type="match status" value="1"/>
</dbReference>
<dbReference type="GO" id="GO:0016773">
    <property type="term" value="F:phosphotransferase activity, alcohol group as acceptor"/>
    <property type="evidence" value="ECO:0007669"/>
    <property type="project" value="InterPro"/>
</dbReference>
<dbReference type="EMBL" id="CP008743">
    <property type="protein sequence ID" value="ARN85029.1"/>
    <property type="molecule type" value="Genomic_DNA"/>
</dbReference>